<dbReference type="AlphaFoldDB" id="A0A5B8VXP9"/>
<dbReference type="Proteomes" id="UP000321362">
    <property type="component" value="Chromosome"/>
</dbReference>
<keyword evidence="6" id="KW-1185">Reference proteome</keyword>
<keyword evidence="2 3" id="KW-0802">TPR repeat</keyword>
<name>A0A5B8VXP9_9SPHI</name>
<dbReference type="KEGG" id="mgk:FSB76_10480"/>
<evidence type="ECO:0000259" key="4">
    <source>
        <dbReference type="Pfam" id="PF00931"/>
    </source>
</evidence>
<sequence>MHIHYKIFLASSSELAGDRQAFGDMVQELNGKVQREGKQVYFDLYKWGHGTMSFAQMRKQATYIQEIETCHIFVMLYESKVGEYTDEEYEFAYKRFKETGEPQVLVFKKQTAKTTDSSLKAFEAKIAQRDGQFKPRYTDADDLRVKLFSEIDKYFATGILQPGLPAETICNDGQSVPGNFVGREEELKAIRQKLDAGGKLMLINAEGGIGKTTLAARYWQESTYHYKFNAWLFCENGIVSELKKLAPRFNIDLSNLTEEEQLERLKAGLQNVSHNFLLVLDNANTPEHIEAFKQNFRGFHWHVLMTSRCHGILEPGQEYQITHLPPPLARALFMSNYTEEGPEFETLLDKLLLAINYHTLLIDIFSKNMLELKKRGETLAELLCELENYGLFLGKRSFEVNNVYAGNLHKKAATTDQILDILYDFSKLDHAERYWLVNMALLPAVPHHFMFLCELFKQDKFEFKVLDVLAKKGWLIDDDVNYRISPVVQKVTLAKNKETVQKDSEALLDNLNEQLENDGTYLEHFNSAGPFVSLAETITKNLINKPSQGLITLNFNAVVYYISTGNLSEALSVAQIGQKISLQLNNKGWLAVFYSKVGEVHEATGRLADALQFYHDYLKLSEELHAEFPSDVSFKDSLAISYLKVGDIHQANGRLADALQFYNDSLKLSEELYHELPSVVSFKNGLAISYSRLGEIHQANGRQADALQFYNDYLKLSEELYHEFPSNVSFKKNLAISYSKVGDIHQANGRLADALQFYKDYLKLSEELYHEFPSDASFKRGLAISYSKVGEIHQANGRLAGALQFYNDYLKLSEELYHEFPSDVSFKRGLAISYLKVGEIHQANDRLADALQFYNDSLELLKELYHEFPSVVSFKNGLAISYSRVGAIHQANGRLADALQFYRDYLKLLEELHHDFPSDVSFKDGLAISYTQIGAILLKGDILNAQQYFRNAKKVWDELVIEAPQYEKFSNNLRWVDDELKKIENQ</sequence>
<dbReference type="InterPro" id="IPR027417">
    <property type="entry name" value="P-loop_NTPase"/>
</dbReference>
<dbReference type="PANTHER" id="PTHR45641">
    <property type="entry name" value="TETRATRICOPEPTIDE REPEAT PROTEIN (AFU_ORTHOLOGUE AFUA_6G03870)"/>
    <property type="match status" value="1"/>
</dbReference>
<protein>
    <recommendedName>
        <fullName evidence="4">NB-ARC domain-containing protein</fullName>
    </recommendedName>
</protein>
<dbReference type="Pfam" id="PF00931">
    <property type="entry name" value="NB-ARC"/>
    <property type="match status" value="1"/>
</dbReference>
<keyword evidence="1" id="KW-0677">Repeat</keyword>
<dbReference type="Gene3D" id="1.25.40.10">
    <property type="entry name" value="Tetratricopeptide repeat domain"/>
    <property type="match status" value="2"/>
</dbReference>
<dbReference type="RefSeq" id="WP_147053526.1">
    <property type="nucleotide sequence ID" value="NZ_CP042437.1"/>
</dbReference>
<accession>A0A5B8VXP9</accession>
<evidence type="ECO:0000256" key="2">
    <source>
        <dbReference type="ARBA" id="ARBA00022803"/>
    </source>
</evidence>
<dbReference type="SMART" id="SM00028">
    <property type="entry name" value="TPR"/>
    <property type="match status" value="7"/>
</dbReference>
<feature type="repeat" description="TPR" evidence="3">
    <location>
        <begin position="639"/>
        <end position="672"/>
    </location>
</feature>
<dbReference type="EMBL" id="CP042437">
    <property type="protein sequence ID" value="QEC76350.1"/>
    <property type="molecule type" value="Genomic_DNA"/>
</dbReference>
<dbReference type="SUPFAM" id="SSF52540">
    <property type="entry name" value="P-loop containing nucleoside triphosphate hydrolases"/>
    <property type="match status" value="1"/>
</dbReference>
<dbReference type="SUPFAM" id="SSF48452">
    <property type="entry name" value="TPR-like"/>
    <property type="match status" value="2"/>
</dbReference>
<feature type="repeat" description="TPR" evidence="3">
    <location>
        <begin position="687"/>
        <end position="720"/>
    </location>
</feature>
<dbReference type="OrthoDB" id="1148122at2"/>
<dbReference type="GO" id="GO:0043531">
    <property type="term" value="F:ADP binding"/>
    <property type="evidence" value="ECO:0007669"/>
    <property type="project" value="InterPro"/>
</dbReference>
<evidence type="ECO:0000256" key="1">
    <source>
        <dbReference type="ARBA" id="ARBA00022737"/>
    </source>
</evidence>
<dbReference type="PANTHER" id="PTHR45641:SF1">
    <property type="entry name" value="AAA+ ATPASE DOMAIN-CONTAINING PROTEIN"/>
    <property type="match status" value="1"/>
</dbReference>
<proteinExistence type="predicted"/>
<evidence type="ECO:0000313" key="5">
    <source>
        <dbReference type="EMBL" id="QEC76350.1"/>
    </source>
</evidence>
<organism evidence="5 6">
    <name type="scientific">Mucilaginibacter ginsenosidivorax</name>
    <dbReference type="NCBI Taxonomy" id="862126"/>
    <lineage>
        <taxon>Bacteria</taxon>
        <taxon>Pseudomonadati</taxon>
        <taxon>Bacteroidota</taxon>
        <taxon>Sphingobacteriia</taxon>
        <taxon>Sphingobacteriales</taxon>
        <taxon>Sphingobacteriaceae</taxon>
        <taxon>Mucilaginibacter</taxon>
    </lineage>
</organism>
<dbReference type="InterPro" id="IPR002182">
    <property type="entry name" value="NB-ARC"/>
</dbReference>
<evidence type="ECO:0000256" key="3">
    <source>
        <dbReference type="PROSITE-ProRule" id="PRU00339"/>
    </source>
</evidence>
<dbReference type="Gene3D" id="3.40.50.300">
    <property type="entry name" value="P-loop containing nucleotide triphosphate hydrolases"/>
    <property type="match status" value="1"/>
</dbReference>
<feature type="domain" description="NB-ARC" evidence="4">
    <location>
        <begin position="184"/>
        <end position="313"/>
    </location>
</feature>
<gene>
    <name evidence="5" type="ORF">FSB76_10480</name>
</gene>
<dbReference type="Pfam" id="PF13424">
    <property type="entry name" value="TPR_12"/>
    <property type="match status" value="1"/>
</dbReference>
<dbReference type="InterPro" id="IPR011990">
    <property type="entry name" value="TPR-like_helical_dom_sf"/>
</dbReference>
<dbReference type="PROSITE" id="PS50005">
    <property type="entry name" value="TPR"/>
    <property type="match status" value="2"/>
</dbReference>
<reference evidence="5 6" key="1">
    <citation type="journal article" date="2013" name="J. Microbiol.">
        <title>Mucilaginibacter ginsenosidivorax sp. nov., with ginsenoside converting activity isolated from sediment.</title>
        <authorList>
            <person name="Kim J.K."/>
            <person name="Choi T.E."/>
            <person name="Liu Q.M."/>
            <person name="Park H.Y."/>
            <person name="Yi T.H."/>
            <person name="Yoon M.H."/>
            <person name="Kim S.C."/>
            <person name="Im W.T."/>
        </authorList>
    </citation>
    <scope>NUCLEOTIDE SEQUENCE [LARGE SCALE GENOMIC DNA]</scope>
    <source>
        <strain evidence="5 6">KHI28</strain>
    </source>
</reference>
<evidence type="ECO:0000313" key="6">
    <source>
        <dbReference type="Proteomes" id="UP000321362"/>
    </source>
</evidence>
<dbReference type="InterPro" id="IPR019734">
    <property type="entry name" value="TPR_rpt"/>
</dbReference>